<reference evidence="3 4" key="1">
    <citation type="submission" date="2019-07" db="EMBL/GenBank/DDBJ databases">
        <title>Whole genome shotgun sequence of Aeromicrobium flavum NBRC 107625.</title>
        <authorList>
            <person name="Hosoyama A."/>
            <person name="Uohara A."/>
            <person name="Ohji S."/>
            <person name="Ichikawa N."/>
        </authorList>
    </citation>
    <scope>NUCLEOTIDE SEQUENCE [LARGE SCALE GENOMIC DNA]</scope>
    <source>
        <strain evidence="3 4">NBRC 107625</strain>
    </source>
</reference>
<proteinExistence type="inferred from homology"/>
<name>A0A512HRW7_9ACTN</name>
<comment type="similarity">
    <text evidence="1">Belongs to the 4-hydroxybenzoyl-CoA thioesterase family.</text>
</comment>
<dbReference type="GO" id="GO:0047617">
    <property type="term" value="F:fatty acyl-CoA hydrolase activity"/>
    <property type="evidence" value="ECO:0007669"/>
    <property type="project" value="TreeGrafter"/>
</dbReference>
<dbReference type="Gene3D" id="3.10.129.10">
    <property type="entry name" value="Hotdog Thioesterase"/>
    <property type="match status" value="1"/>
</dbReference>
<evidence type="ECO:0000256" key="1">
    <source>
        <dbReference type="ARBA" id="ARBA00005953"/>
    </source>
</evidence>
<accession>A0A512HRW7</accession>
<dbReference type="PANTHER" id="PTHR31793">
    <property type="entry name" value="4-HYDROXYBENZOYL-COA THIOESTERASE FAMILY MEMBER"/>
    <property type="match status" value="1"/>
</dbReference>
<evidence type="ECO:0000256" key="2">
    <source>
        <dbReference type="ARBA" id="ARBA00022801"/>
    </source>
</evidence>
<dbReference type="CDD" id="cd00586">
    <property type="entry name" value="4HBT"/>
    <property type="match status" value="1"/>
</dbReference>
<dbReference type="Proteomes" id="UP000321769">
    <property type="component" value="Unassembled WGS sequence"/>
</dbReference>
<evidence type="ECO:0000313" key="4">
    <source>
        <dbReference type="Proteomes" id="UP000321769"/>
    </source>
</evidence>
<keyword evidence="2 3" id="KW-0378">Hydrolase</keyword>
<organism evidence="3 4">
    <name type="scientific">Aeromicrobium flavum</name>
    <dbReference type="NCBI Taxonomy" id="416568"/>
    <lineage>
        <taxon>Bacteria</taxon>
        <taxon>Bacillati</taxon>
        <taxon>Actinomycetota</taxon>
        <taxon>Actinomycetes</taxon>
        <taxon>Propionibacteriales</taxon>
        <taxon>Nocardioidaceae</taxon>
        <taxon>Aeromicrobium</taxon>
    </lineage>
</organism>
<dbReference type="InterPro" id="IPR029069">
    <property type="entry name" value="HotDog_dom_sf"/>
</dbReference>
<dbReference type="OrthoDB" id="9799036at2"/>
<comment type="caution">
    <text evidence="3">The sequence shown here is derived from an EMBL/GenBank/DDBJ whole genome shotgun (WGS) entry which is preliminary data.</text>
</comment>
<dbReference type="EMBL" id="BJZQ01000001">
    <property type="protein sequence ID" value="GEO88199.1"/>
    <property type="molecule type" value="Genomic_DNA"/>
</dbReference>
<keyword evidence="4" id="KW-1185">Reference proteome</keyword>
<dbReference type="PANTHER" id="PTHR31793:SF27">
    <property type="entry name" value="NOVEL THIOESTERASE SUPERFAMILY DOMAIN AND SAPOSIN A-TYPE DOMAIN CONTAINING PROTEIN (0610012H03RIK)"/>
    <property type="match status" value="1"/>
</dbReference>
<gene>
    <name evidence="3" type="ORF">AFL01nite_05260</name>
</gene>
<dbReference type="AlphaFoldDB" id="A0A512HRW7"/>
<protein>
    <submittedName>
        <fullName evidence="3">Putative acyl-CoA hydrolase/thioesterase</fullName>
    </submittedName>
</protein>
<evidence type="ECO:0000313" key="3">
    <source>
        <dbReference type="EMBL" id="GEO88199.1"/>
    </source>
</evidence>
<sequence>MNERGQTVGSDLNPKSPVREGNVGYYRISSRWEDEDVYGHVNNVKYYSYFDTAVNGYLMRETGVDIRRLDAYGIVAESSCRFQRELRFPLDVVAGLKVTKLGNSSVVYEISLFQGDDPEPAAVGRFVHVYVTGEDRNVTPIPAQIRAVLEPLVG</sequence>
<dbReference type="SUPFAM" id="SSF54637">
    <property type="entry name" value="Thioesterase/thiol ester dehydrase-isomerase"/>
    <property type="match status" value="1"/>
</dbReference>
<dbReference type="Pfam" id="PF13279">
    <property type="entry name" value="4HBT_2"/>
    <property type="match status" value="1"/>
</dbReference>
<dbReference type="InterPro" id="IPR050563">
    <property type="entry name" value="4-hydroxybenzoyl-CoA_TE"/>
</dbReference>